<dbReference type="GeneID" id="9228842"/>
<evidence type="ECO:0000313" key="5">
    <source>
        <dbReference type="Proteomes" id="UP000002035"/>
    </source>
</evidence>
<evidence type="ECO:0000256" key="2">
    <source>
        <dbReference type="SAM" id="MobiDB-lite"/>
    </source>
</evidence>
<dbReference type="EMBL" id="DS995701">
    <property type="protein sequence ID" value="EEQ28437.1"/>
    <property type="molecule type" value="Genomic_DNA"/>
</dbReference>
<dbReference type="GO" id="GO:0008270">
    <property type="term" value="F:zinc ion binding"/>
    <property type="evidence" value="ECO:0007669"/>
    <property type="project" value="InterPro"/>
</dbReference>
<organism evidence="4 5">
    <name type="scientific">Arthroderma otae (strain ATCC MYA-4605 / CBS 113480)</name>
    <name type="common">Microsporum canis</name>
    <dbReference type="NCBI Taxonomy" id="554155"/>
    <lineage>
        <taxon>Eukaryota</taxon>
        <taxon>Fungi</taxon>
        <taxon>Dikarya</taxon>
        <taxon>Ascomycota</taxon>
        <taxon>Pezizomycotina</taxon>
        <taxon>Eurotiomycetes</taxon>
        <taxon>Eurotiomycetidae</taxon>
        <taxon>Onygenales</taxon>
        <taxon>Arthrodermataceae</taxon>
        <taxon>Microsporum</taxon>
    </lineage>
</organism>
<dbReference type="GO" id="GO:0003677">
    <property type="term" value="F:DNA binding"/>
    <property type="evidence" value="ECO:0007669"/>
    <property type="project" value="InterPro"/>
</dbReference>
<dbReference type="HOGENOM" id="CLU_009377_1_1_1"/>
<feature type="domain" description="Xylanolytic transcriptional activator regulatory" evidence="3">
    <location>
        <begin position="312"/>
        <end position="385"/>
    </location>
</feature>
<dbReference type="PANTHER" id="PTHR46910:SF5">
    <property type="entry name" value="ZN(II)2CYS6 TRANSCRIPTION FACTOR (EUROFUNG)"/>
    <property type="match status" value="1"/>
</dbReference>
<dbReference type="OrthoDB" id="103819at2759"/>
<reference evidence="5" key="1">
    <citation type="journal article" date="2012" name="MBio">
        <title>Comparative genome analysis of Trichophyton rubrum and related dermatophytes reveals candidate genes involved in infection.</title>
        <authorList>
            <person name="Martinez D.A."/>
            <person name="Oliver B.G."/>
            <person name="Graeser Y."/>
            <person name="Goldberg J.M."/>
            <person name="Li W."/>
            <person name="Martinez-Rossi N.M."/>
            <person name="Monod M."/>
            <person name="Shelest E."/>
            <person name="Barton R.C."/>
            <person name="Birch E."/>
            <person name="Brakhage A.A."/>
            <person name="Chen Z."/>
            <person name="Gurr S.J."/>
            <person name="Heiman D."/>
            <person name="Heitman J."/>
            <person name="Kosti I."/>
            <person name="Rossi A."/>
            <person name="Saif S."/>
            <person name="Samalova M."/>
            <person name="Saunders C.W."/>
            <person name="Shea T."/>
            <person name="Summerbell R.C."/>
            <person name="Xu J."/>
            <person name="Young S."/>
            <person name="Zeng Q."/>
            <person name="Birren B.W."/>
            <person name="Cuomo C.A."/>
            <person name="White T.C."/>
        </authorList>
    </citation>
    <scope>NUCLEOTIDE SEQUENCE [LARGE SCALE GENOMIC DNA]</scope>
    <source>
        <strain evidence="5">ATCC MYA-4605 / CBS 113480</strain>
    </source>
</reference>
<accession>C5FF53</accession>
<sequence length="673" mass="75235">MDTAESRDSDAPPAGQKNVASQRALIMASITSHSISVITVAFENEKKIETIDERLSTIERLLQDLTLSLPAATAVQSGPKIPEPPSSRHNEGSNVPLVLQGSEEPPAKRTPEFEGESSFSAHSMHAGALFENAMKRIPFAHVPMMSHALSALQDIIKRQSLPSSVNVLRFPGQPPRKRINFSDLELPPSNAVLTLLRLANDNPPLFFLTLPAMNLPHFTQMCKDLYFCTEEYSSGRFASVNSILGHLFKEIAFRFKDDPSTAKFYEYSELCMSNFIAVISSFDILTEPSLDNLMALTYAILHATESAKISLCWTFVASAARMAQSLGYHRSVSTEDDKPEDVRVKEFLFWFIYSMDRSLSLCLGRAALLPDYDIALPYPSLSPDPSLRPWHILFRYWLDCSKITGEVYEHLYSVKGVSSSAEVRAKKIYELSFRLREWRDQIIAIDTEEAYHKAHIQWIVPASELTYNLMATIIQRAAPTAQPPETPSGLNLQVLLQCPFAPFMVTFCHTIAASDLDDLKLLGEVATSLQAAADVSEAADRLYRLCLVFYQVAKLYVDVQPKEPHDYPVIPKPGEAFDEYLTSLGFGPNTLTPETADGNSNTNFNDPNDHPIAAFQMPPEMMETDMSHTLGDWFLDNQYMMGLLDSDLAVLIAHLNYHNGKLTGIIFIYRDKG</sequence>
<dbReference type="PANTHER" id="PTHR46910">
    <property type="entry name" value="TRANSCRIPTION FACTOR PDR1"/>
    <property type="match status" value="1"/>
</dbReference>
<dbReference type="GO" id="GO:0006351">
    <property type="term" value="P:DNA-templated transcription"/>
    <property type="evidence" value="ECO:0007669"/>
    <property type="project" value="InterPro"/>
</dbReference>
<dbReference type="STRING" id="554155.C5FF53"/>
<gene>
    <name evidence="4" type="ORF">MCYG_01325</name>
</gene>
<feature type="region of interest" description="Disordered" evidence="2">
    <location>
        <begin position="73"/>
        <end position="118"/>
    </location>
</feature>
<dbReference type="GO" id="GO:0003700">
    <property type="term" value="F:DNA-binding transcription factor activity"/>
    <property type="evidence" value="ECO:0007669"/>
    <property type="project" value="InterPro"/>
</dbReference>
<protein>
    <submittedName>
        <fullName evidence="4">Fungal specific transcription factor domain-containing protein</fullName>
    </submittedName>
</protein>
<evidence type="ECO:0000259" key="3">
    <source>
        <dbReference type="SMART" id="SM00906"/>
    </source>
</evidence>
<dbReference type="InterPro" id="IPR007219">
    <property type="entry name" value="XnlR_reg_dom"/>
</dbReference>
<dbReference type="Proteomes" id="UP000002035">
    <property type="component" value="Unassembled WGS sequence"/>
</dbReference>
<dbReference type="RefSeq" id="XP_002851221.1">
    <property type="nucleotide sequence ID" value="XM_002851175.1"/>
</dbReference>
<proteinExistence type="predicted"/>
<name>C5FF53_ARTOC</name>
<dbReference type="AlphaFoldDB" id="C5FF53"/>
<keyword evidence="1" id="KW-0539">Nucleus</keyword>
<evidence type="ECO:0000313" key="4">
    <source>
        <dbReference type="EMBL" id="EEQ28437.1"/>
    </source>
</evidence>
<dbReference type="Pfam" id="PF04082">
    <property type="entry name" value="Fungal_trans"/>
    <property type="match status" value="1"/>
</dbReference>
<dbReference type="SMART" id="SM00906">
    <property type="entry name" value="Fungal_trans"/>
    <property type="match status" value="1"/>
</dbReference>
<feature type="region of interest" description="Disordered" evidence="2">
    <location>
        <begin position="591"/>
        <end position="610"/>
    </location>
</feature>
<keyword evidence="5" id="KW-1185">Reference proteome</keyword>
<feature type="compositionally biased region" description="Polar residues" evidence="2">
    <location>
        <begin position="591"/>
        <end position="606"/>
    </location>
</feature>
<dbReference type="CDD" id="cd12148">
    <property type="entry name" value="fungal_TF_MHR"/>
    <property type="match status" value="1"/>
</dbReference>
<dbReference type="InterPro" id="IPR050987">
    <property type="entry name" value="AtrR-like"/>
</dbReference>
<dbReference type="OMA" id="CMDLLGR"/>
<dbReference type="eggNOG" id="ENOG502RYZ8">
    <property type="taxonomic scope" value="Eukaryota"/>
</dbReference>
<dbReference type="VEuPathDB" id="FungiDB:MCYG_01325"/>
<evidence type="ECO:0000256" key="1">
    <source>
        <dbReference type="ARBA" id="ARBA00023242"/>
    </source>
</evidence>